<protein>
    <submittedName>
        <fullName evidence="3">Uncharacterized protein</fullName>
    </submittedName>
</protein>
<feature type="compositionally biased region" description="Low complexity" evidence="1">
    <location>
        <begin position="69"/>
        <end position="93"/>
    </location>
</feature>
<comment type="caution">
    <text evidence="3">The sequence shown here is derived from an EMBL/GenBank/DDBJ whole genome shotgun (WGS) entry which is preliminary data.</text>
</comment>
<proteinExistence type="predicted"/>
<evidence type="ECO:0000313" key="3">
    <source>
        <dbReference type="EMBL" id="PRY31317.1"/>
    </source>
</evidence>
<dbReference type="EMBL" id="PVZG01000003">
    <property type="protein sequence ID" value="PRY31317.1"/>
    <property type="molecule type" value="Genomic_DNA"/>
</dbReference>
<dbReference type="OrthoDB" id="3298901at2"/>
<accession>A0A2T0SD22</accession>
<reference evidence="3 4" key="1">
    <citation type="submission" date="2018-03" db="EMBL/GenBank/DDBJ databases">
        <title>Genomic Encyclopedia of Archaeal and Bacterial Type Strains, Phase II (KMG-II): from individual species to whole genera.</title>
        <authorList>
            <person name="Goeker M."/>
        </authorList>
    </citation>
    <scope>NUCLEOTIDE SEQUENCE [LARGE SCALE GENOMIC DNA]</scope>
    <source>
        <strain evidence="3 4">DSM 45348</strain>
    </source>
</reference>
<feature type="compositionally biased region" description="Pro residues" evidence="1">
    <location>
        <begin position="115"/>
        <end position="135"/>
    </location>
</feature>
<organism evidence="3 4">
    <name type="scientific">Pseudosporangium ferrugineum</name>
    <dbReference type="NCBI Taxonomy" id="439699"/>
    <lineage>
        <taxon>Bacteria</taxon>
        <taxon>Bacillati</taxon>
        <taxon>Actinomycetota</taxon>
        <taxon>Actinomycetes</taxon>
        <taxon>Micromonosporales</taxon>
        <taxon>Micromonosporaceae</taxon>
        <taxon>Pseudosporangium</taxon>
    </lineage>
</organism>
<keyword evidence="2" id="KW-0472">Membrane</keyword>
<gene>
    <name evidence="3" type="ORF">CLV70_103203</name>
</gene>
<evidence type="ECO:0000313" key="4">
    <source>
        <dbReference type="Proteomes" id="UP000239209"/>
    </source>
</evidence>
<name>A0A2T0SD22_9ACTN</name>
<keyword evidence="2" id="KW-1133">Transmembrane helix</keyword>
<evidence type="ECO:0000256" key="2">
    <source>
        <dbReference type="SAM" id="Phobius"/>
    </source>
</evidence>
<sequence>MTTPGLCTTPVRRTVLIAVALVTGQALLCVVIGFVTFGDRGAAPPRPHAAEQPAAPPAVVPPSGPGPAGPSVAPHGPGAVVSHGVRPVRPTATRVREHHAERSPTAGRTTALPASSPPPPAPEPPPTLALLPPPGDGADDPPVIGEPCDDADTTGETRDGRAVRCDRDRDGDLRWREA</sequence>
<feature type="transmembrane region" description="Helical" evidence="2">
    <location>
        <begin position="15"/>
        <end position="37"/>
    </location>
</feature>
<feature type="region of interest" description="Disordered" evidence="1">
    <location>
        <begin position="43"/>
        <end position="178"/>
    </location>
</feature>
<dbReference type="RefSeq" id="WP_146163994.1">
    <property type="nucleotide sequence ID" value="NZ_PVZG01000003.1"/>
</dbReference>
<keyword evidence="2" id="KW-0812">Transmembrane</keyword>
<feature type="compositionally biased region" description="Basic and acidic residues" evidence="1">
    <location>
        <begin position="155"/>
        <end position="178"/>
    </location>
</feature>
<dbReference type="Proteomes" id="UP000239209">
    <property type="component" value="Unassembled WGS sequence"/>
</dbReference>
<dbReference type="AlphaFoldDB" id="A0A2T0SD22"/>
<keyword evidence="4" id="KW-1185">Reference proteome</keyword>
<feature type="compositionally biased region" description="Pro residues" evidence="1">
    <location>
        <begin position="54"/>
        <end position="68"/>
    </location>
</feature>
<evidence type="ECO:0000256" key="1">
    <source>
        <dbReference type="SAM" id="MobiDB-lite"/>
    </source>
</evidence>